<dbReference type="EMBL" id="BPLQ01009529">
    <property type="protein sequence ID" value="GIY44497.1"/>
    <property type="molecule type" value="Genomic_DNA"/>
</dbReference>
<keyword evidence="2" id="KW-1185">Reference proteome</keyword>
<protein>
    <submittedName>
        <fullName evidence="1">Uncharacterized protein</fullName>
    </submittedName>
</protein>
<evidence type="ECO:0000313" key="2">
    <source>
        <dbReference type="Proteomes" id="UP001054837"/>
    </source>
</evidence>
<reference evidence="1 2" key="1">
    <citation type="submission" date="2021-06" db="EMBL/GenBank/DDBJ databases">
        <title>Caerostris darwini draft genome.</title>
        <authorList>
            <person name="Kono N."/>
            <person name="Arakawa K."/>
        </authorList>
    </citation>
    <scope>NUCLEOTIDE SEQUENCE [LARGE SCALE GENOMIC DNA]</scope>
</reference>
<comment type="caution">
    <text evidence="1">The sequence shown here is derived from an EMBL/GenBank/DDBJ whole genome shotgun (WGS) entry which is preliminary data.</text>
</comment>
<evidence type="ECO:0000313" key="1">
    <source>
        <dbReference type="EMBL" id="GIY44497.1"/>
    </source>
</evidence>
<proteinExistence type="predicted"/>
<gene>
    <name evidence="1" type="ORF">CDAR_521751</name>
</gene>
<dbReference type="Proteomes" id="UP001054837">
    <property type="component" value="Unassembled WGS sequence"/>
</dbReference>
<name>A0AAV4TGG5_9ARAC</name>
<dbReference type="AlphaFoldDB" id="A0AAV4TGG5"/>
<organism evidence="1 2">
    <name type="scientific">Caerostris darwini</name>
    <dbReference type="NCBI Taxonomy" id="1538125"/>
    <lineage>
        <taxon>Eukaryota</taxon>
        <taxon>Metazoa</taxon>
        <taxon>Ecdysozoa</taxon>
        <taxon>Arthropoda</taxon>
        <taxon>Chelicerata</taxon>
        <taxon>Arachnida</taxon>
        <taxon>Araneae</taxon>
        <taxon>Araneomorphae</taxon>
        <taxon>Entelegynae</taxon>
        <taxon>Araneoidea</taxon>
        <taxon>Araneidae</taxon>
        <taxon>Caerostris</taxon>
    </lineage>
</organism>
<accession>A0AAV4TGG5</accession>
<sequence>MRQVIICELQHYSDSSVAQSGTKNNFLSIVLSRKQCSLPNHHCLRSGGSSTFISSLPLLVSTQEELLSLNYNSQFNLFTFNAIQPPSNPTIKIQDTEFAAGDLNAYSFSPSSDELLATADLNTLNPTAHNVFYLPPVSFATNLMSSFTEF</sequence>